<dbReference type="RefSeq" id="WP_289412621.1">
    <property type="nucleotide sequence ID" value="NZ_JAQIBD010000001.1"/>
</dbReference>
<dbReference type="CDD" id="cd00761">
    <property type="entry name" value="Glyco_tranf_GTA_type"/>
    <property type="match status" value="1"/>
</dbReference>
<dbReference type="Proteomes" id="UP001169069">
    <property type="component" value="Unassembled WGS sequence"/>
</dbReference>
<organism evidence="1 2">
    <name type="scientific">Sulfurovum zhangzhouensis</name>
    <dbReference type="NCBI Taxonomy" id="3019067"/>
    <lineage>
        <taxon>Bacteria</taxon>
        <taxon>Pseudomonadati</taxon>
        <taxon>Campylobacterota</taxon>
        <taxon>Epsilonproteobacteria</taxon>
        <taxon>Campylobacterales</taxon>
        <taxon>Sulfurovaceae</taxon>
        <taxon>Sulfurovum</taxon>
    </lineage>
</organism>
<accession>A0ABT7QWQ5</accession>
<evidence type="ECO:0000313" key="1">
    <source>
        <dbReference type="EMBL" id="MDM5271271.1"/>
    </source>
</evidence>
<proteinExistence type="predicted"/>
<protein>
    <submittedName>
        <fullName evidence="1">Glycosyltransferase family 2 protein</fullName>
    </submittedName>
</protein>
<reference evidence="1" key="1">
    <citation type="submission" date="2023-01" db="EMBL/GenBank/DDBJ databases">
        <title>Sulfurovum sp. zt1-1 genome assembly.</title>
        <authorList>
            <person name="Wang J."/>
        </authorList>
    </citation>
    <scope>NUCLEOTIDE SEQUENCE</scope>
    <source>
        <strain evidence="1">Zt1-1</strain>
    </source>
</reference>
<dbReference type="SUPFAM" id="SSF53448">
    <property type="entry name" value="Nucleotide-diphospho-sugar transferases"/>
    <property type="match status" value="1"/>
</dbReference>
<gene>
    <name evidence="1" type="ORF">PGH07_03695</name>
</gene>
<keyword evidence="2" id="KW-1185">Reference proteome</keyword>
<dbReference type="Pfam" id="PF13704">
    <property type="entry name" value="Glyco_tranf_2_4"/>
    <property type="match status" value="1"/>
</dbReference>
<dbReference type="InterPro" id="IPR029044">
    <property type="entry name" value="Nucleotide-diphossugar_trans"/>
</dbReference>
<sequence>MTNFLNYFLHKFDPDNFTLVMTILVKNEADIIEANIRTHAALGVDAFVVMDNDSTDGTREILVKLQNEFEILLIDEKGQYNQAKWMKQLAHIAKNNLKADWVINNDADEFWLPANDMNLKENLAFKGSVLTVNRYNMILDEACHDGNFFASTHYVENPVFYTKTTQLHIEKISMVLTKIGPKTIVNPNGLIGIRGGNHKAWHLANTHEYLFKKYDQIKKFDAINVYHYPFRSYEQFEKNIKNRKLLLESKKHIRMGPHYRRWVKLYNEGKLEEEFHERLCFKNTEIEVLKKYGILTEDNTIQKAIKQ</sequence>
<evidence type="ECO:0000313" key="2">
    <source>
        <dbReference type="Proteomes" id="UP001169069"/>
    </source>
</evidence>
<comment type="caution">
    <text evidence="1">The sequence shown here is derived from an EMBL/GenBank/DDBJ whole genome shotgun (WGS) entry which is preliminary data.</text>
</comment>
<name>A0ABT7QWQ5_9BACT</name>
<dbReference type="Gene3D" id="3.90.550.10">
    <property type="entry name" value="Spore Coat Polysaccharide Biosynthesis Protein SpsA, Chain A"/>
    <property type="match status" value="1"/>
</dbReference>
<dbReference type="EMBL" id="JAQIBD010000001">
    <property type="protein sequence ID" value="MDM5271271.1"/>
    <property type="molecule type" value="Genomic_DNA"/>
</dbReference>